<name>A0A197JJL2_9FUNG</name>
<proteinExistence type="predicted"/>
<feature type="compositionally biased region" description="Basic and acidic residues" evidence="5">
    <location>
        <begin position="89"/>
        <end position="111"/>
    </location>
</feature>
<keyword evidence="3" id="KW-0862">Zinc</keyword>
<evidence type="ECO:0000313" key="8">
    <source>
        <dbReference type="Proteomes" id="UP000078512"/>
    </source>
</evidence>
<dbReference type="AlphaFoldDB" id="A0A197JJL2"/>
<dbReference type="OrthoDB" id="79830at2759"/>
<keyword evidence="2 4" id="KW-0863">Zinc-finger</keyword>
<feature type="region of interest" description="Disordered" evidence="5">
    <location>
        <begin position="367"/>
        <end position="407"/>
    </location>
</feature>
<sequence>MESASKSRFLPYARRVRQPAEQPAEQPSKTKKVAQRLSKPLAGFVKRSLKWFGYVQAEQDLDSDLMDNARGIPIPVRKETATIATSTQEEPKSRHCKCGREADNEPSERPTKRIRVNRSPTATPDDKTASQRGYSQEQEEGQEKPKKKRNIRKIPGRFSALDSSDEEEDQRQHDLRVAERRAAQKKNQAAAYNSPRGTQEAPLYHIPPQIYPTLQYGVRTKLYNPKLYYPKIDGVLKQTASPPSDPVSLDTWKCPKCEQHTKKTLSACQSCKTERSEPSIPNTSSISTLKALMKSDDLKDLKDLKDLMESFTSNPIVSAAISAAPAALEALATAGVSVGAFKAILDLVSELKDWETQMKTDASKAHGLLSMTTPTPPAVAPSITSSKDAGNGPEKEKEKPKSVGTWASIGFKGPDNTGKWKCDVCYSHSPDALDNCGACQTPKPGAEPKAAAAATVPNMFAAAIANAASSSSSNSKPAVPTLFSVGVPSSSATPVTQPTAPVASALLSFGPPSPTPASSASSAPAVSIFAPPAAKPISPDAAPSVPTVTAPGGFAFKAPSATPATAEANPTESLLGLTSATTTGGDPCKAPSLLFLPTPTATSFGSAKSTTTPFSNPYVSTTAPVVNPFTLPATFAASAAASALAPTPFSLFISTTPASAFFGGALSTASLAQPASPSWFGGTTGPATSGSVDVAMSMDWTPSNPSSGGFSSRASGGGGGFTFNMGVNTPPPGPAKKTTRMRKRRN</sequence>
<feature type="region of interest" description="Disordered" evidence="5">
    <location>
        <begin position="1"/>
        <end position="35"/>
    </location>
</feature>
<evidence type="ECO:0000259" key="6">
    <source>
        <dbReference type="PROSITE" id="PS50199"/>
    </source>
</evidence>
<dbReference type="Proteomes" id="UP000078512">
    <property type="component" value="Unassembled WGS sequence"/>
</dbReference>
<evidence type="ECO:0000256" key="2">
    <source>
        <dbReference type="ARBA" id="ARBA00022771"/>
    </source>
</evidence>
<feature type="region of interest" description="Disordered" evidence="5">
    <location>
        <begin position="702"/>
        <end position="746"/>
    </location>
</feature>
<dbReference type="SMART" id="SM00547">
    <property type="entry name" value="ZnF_RBZ"/>
    <property type="match status" value="2"/>
</dbReference>
<evidence type="ECO:0000256" key="4">
    <source>
        <dbReference type="PROSITE-ProRule" id="PRU00322"/>
    </source>
</evidence>
<dbReference type="PROSITE" id="PS50199">
    <property type="entry name" value="ZF_RANBP2_2"/>
    <property type="match status" value="1"/>
</dbReference>
<dbReference type="Gene3D" id="4.10.1060.10">
    <property type="entry name" value="Zinc finger, RanBP2-type"/>
    <property type="match status" value="1"/>
</dbReference>
<dbReference type="EMBL" id="KV442080">
    <property type="protein sequence ID" value="OAQ25345.1"/>
    <property type="molecule type" value="Genomic_DNA"/>
</dbReference>
<dbReference type="GO" id="GO:0008270">
    <property type="term" value="F:zinc ion binding"/>
    <property type="evidence" value="ECO:0007669"/>
    <property type="project" value="UniProtKB-KW"/>
</dbReference>
<evidence type="ECO:0000256" key="3">
    <source>
        <dbReference type="ARBA" id="ARBA00022833"/>
    </source>
</evidence>
<organism evidence="7 8">
    <name type="scientific">Linnemannia elongata AG-77</name>
    <dbReference type="NCBI Taxonomy" id="1314771"/>
    <lineage>
        <taxon>Eukaryota</taxon>
        <taxon>Fungi</taxon>
        <taxon>Fungi incertae sedis</taxon>
        <taxon>Mucoromycota</taxon>
        <taxon>Mortierellomycotina</taxon>
        <taxon>Mortierellomycetes</taxon>
        <taxon>Mortierellales</taxon>
        <taxon>Mortierellaceae</taxon>
        <taxon>Linnemannia</taxon>
    </lineage>
</organism>
<keyword evidence="1" id="KW-0479">Metal-binding</keyword>
<evidence type="ECO:0000256" key="5">
    <source>
        <dbReference type="SAM" id="MobiDB-lite"/>
    </source>
</evidence>
<keyword evidence="8" id="KW-1185">Reference proteome</keyword>
<evidence type="ECO:0000313" key="7">
    <source>
        <dbReference type="EMBL" id="OAQ25345.1"/>
    </source>
</evidence>
<protein>
    <recommendedName>
        <fullName evidence="6">RanBP2-type domain-containing protein</fullName>
    </recommendedName>
</protein>
<reference evidence="7 8" key="1">
    <citation type="submission" date="2016-05" db="EMBL/GenBank/DDBJ databases">
        <title>Genome sequencing reveals origins of a unique bacterial endosymbiosis in the earliest lineages of terrestrial Fungi.</title>
        <authorList>
            <consortium name="DOE Joint Genome Institute"/>
            <person name="Uehling J."/>
            <person name="Gryganskyi A."/>
            <person name="Hameed K."/>
            <person name="Tschaplinski T."/>
            <person name="Misztal P."/>
            <person name="Wu S."/>
            <person name="Desiro A."/>
            <person name="Vande Pol N."/>
            <person name="Du Z.-Y."/>
            <person name="Zienkiewicz A."/>
            <person name="Zienkiewicz K."/>
            <person name="Morin E."/>
            <person name="Tisserant E."/>
            <person name="Splivallo R."/>
            <person name="Hainaut M."/>
            <person name="Henrissat B."/>
            <person name="Ohm R."/>
            <person name="Kuo A."/>
            <person name="Yan J."/>
            <person name="Lipzen A."/>
            <person name="Nolan M."/>
            <person name="Labutti K."/>
            <person name="Barry K."/>
            <person name="Goldstein A."/>
            <person name="Labbe J."/>
            <person name="Schadt C."/>
            <person name="Tuskan G."/>
            <person name="Grigoriev I."/>
            <person name="Martin F."/>
            <person name="Vilgalys R."/>
            <person name="Bonito G."/>
        </authorList>
    </citation>
    <scope>NUCLEOTIDE SEQUENCE [LARGE SCALE GENOMIC DNA]</scope>
    <source>
        <strain evidence="7 8">AG-77</strain>
    </source>
</reference>
<accession>A0A197JJL2</accession>
<feature type="region of interest" description="Disordered" evidence="5">
    <location>
        <begin position="66"/>
        <end position="201"/>
    </location>
</feature>
<gene>
    <name evidence="7" type="ORF">K457DRAFT_23286</name>
</gene>
<feature type="compositionally biased region" description="Basic residues" evidence="5">
    <location>
        <begin position="145"/>
        <end position="155"/>
    </location>
</feature>
<feature type="compositionally biased region" description="Basic residues" evidence="5">
    <location>
        <begin position="737"/>
        <end position="746"/>
    </location>
</feature>
<feature type="domain" description="RanBP2-type" evidence="6">
    <location>
        <begin position="416"/>
        <end position="445"/>
    </location>
</feature>
<evidence type="ECO:0000256" key="1">
    <source>
        <dbReference type="ARBA" id="ARBA00022723"/>
    </source>
</evidence>
<dbReference type="InterPro" id="IPR001876">
    <property type="entry name" value="Znf_RanBP2"/>
</dbReference>
<feature type="compositionally biased region" description="Basic and acidic residues" evidence="5">
    <location>
        <begin position="170"/>
        <end position="182"/>
    </location>
</feature>